<evidence type="ECO:0000313" key="3">
    <source>
        <dbReference type="Proteomes" id="UP000298337"/>
    </source>
</evidence>
<accession>A0A4Z0PB96</accession>
<dbReference type="Proteomes" id="UP000298337">
    <property type="component" value="Unassembled WGS sequence"/>
</dbReference>
<evidence type="ECO:0000313" key="2">
    <source>
        <dbReference type="EMBL" id="TGE08747.1"/>
    </source>
</evidence>
<organism evidence="2 3">
    <name type="scientific">Hymenobacter fodinae</name>
    <dbReference type="NCBI Taxonomy" id="2510796"/>
    <lineage>
        <taxon>Bacteria</taxon>
        <taxon>Pseudomonadati</taxon>
        <taxon>Bacteroidota</taxon>
        <taxon>Cytophagia</taxon>
        <taxon>Cytophagales</taxon>
        <taxon>Hymenobacteraceae</taxon>
        <taxon>Hymenobacter</taxon>
    </lineage>
</organism>
<keyword evidence="3" id="KW-1185">Reference proteome</keyword>
<dbReference type="AlphaFoldDB" id="A0A4Z0PB96"/>
<reference evidence="2 3" key="1">
    <citation type="submission" date="2019-04" db="EMBL/GenBank/DDBJ databases">
        <authorList>
            <person name="Feng G."/>
            <person name="Zhang J."/>
            <person name="Zhu H."/>
        </authorList>
    </citation>
    <scope>NUCLEOTIDE SEQUENCE [LARGE SCALE GENOMIC DNA]</scope>
    <source>
        <strain evidence="2 3">92R-1</strain>
    </source>
</reference>
<feature type="region of interest" description="Disordered" evidence="1">
    <location>
        <begin position="177"/>
        <end position="206"/>
    </location>
</feature>
<sequence length="333" mass="35516">MLLPGRKASEFQTVTKVLKTDKIPLIREEEADPADRDKIVTAEDLLESLGAGSEVYPEGEVAHNDVGSLLKGTEVGGLSSIKILQLALSEPTVLPVYAVANVALSPSAPEHGEVGELVTITLTSQFNQGDAGPLVSQEIRKGSSIVLGEPSSASYTQQTTTVRRALTPITFQAHASHAAGEAKQVQPAGTPDVRPAEIGQPDAPQAANEDLESNIVQLLGHYGIFFGNAPAIPTTTAQVRAMAGFQLTRDGLEFVLETGTSNRIFPVLLPPGYRLVKVLDRETNAELTGQYQPRPFSMQDAGGTAQNYTMCVMEQAIAYTSNHHHLITIARNG</sequence>
<proteinExistence type="predicted"/>
<dbReference type="EMBL" id="SRLA01000002">
    <property type="protein sequence ID" value="TGE08747.1"/>
    <property type="molecule type" value="Genomic_DNA"/>
</dbReference>
<dbReference type="RefSeq" id="WP_135434657.1">
    <property type="nucleotide sequence ID" value="NZ_SRLA01000002.1"/>
</dbReference>
<protein>
    <submittedName>
        <fullName evidence="2">Uncharacterized protein</fullName>
    </submittedName>
</protein>
<gene>
    <name evidence="2" type="ORF">EU556_13760</name>
</gene>
<name>A0A4Z0PB96_9BACT</name>
<evidence type="ECO:0000256" key="1">
    <source>
        <dbReference type="SAM" id="MobiDB-lite"/>
    </source>
</evidence>
<comment type="caution">
    <text evidence="2">The sequence shown here is derived from an EMBL/GenBank/DDBJ whole genome shotgun (WGS) entry which is preliminary data.</text>
</comment>